<dbReference type="EMBL" id="SLWR01000019">
    <property type="protein sequence ID" value="TCO39041.1"/>
    <property type="molecule type" value="Genomic_DNA"/>
</dbReference>
<sequence>MRQLQVTKVSRTATQRRRAALLTEQPLDPRDPDILRAKQLARESDQATTRDDPSL</sequence>
<dbReference type="AlphaFoldDB" id="A0A4R2I4C5"/>
<reference evidence="2 3" key="1">
    <citation type="journal article" date="2015" name="Stand. Genomic Sci.">
        <title>Genomic Encyclopedia of Bacterial and Archaeal Type Strains, Phase III: the genomes of soil and plant-associated and newly described type strains.</title>
        <authorList>
            <person name="Whitman W.B."/>
            <person name="Woyke T."/>
            <person name="Klenk H.P."/>
            <person name="Zhou Y."/>
            <person name="Lilburn T.G."/>
            <person name="Beck B.J."/>
            <person name="De Vos P."/>
            <person name="Vandamme P."/>
            <person name="Eisen J.A."/>
            <person name="Garrity G."/>
            <person name="Hugenholtz P."/>
            <person name="Kyrpides N.C."/>
        </authorList>
    </citation>
    <scope>NUCLEOTIDE SEQUENCE [LARGE SCALE GENOMIC DNA]</scope>
    <source>
        <strain evidence="2 3">VKM Ac-2541</strain>
    </source>
</reference>
<gene>
    <name evidence="2" type="ORF">EV646_11983</name>
</gene>
<protein>
    <submittedName>
        <fullName evidence="2">Uncharacterized protein</fullName>
    </submittedName>
</protein>
<comment type="caution">
    <text evidence="2">The sequence shown here is derived from an EMBL/GenBank/DDBJ whole genome shotgun (WGS) entry which is preliminary data.</text>
</comment>
<feature type="region of interest" description="Disordered" evidence="1">
    <location>
        <begin position="1"/>
        <end position="32"/>
    </location>
</feature>
<evidence type="ECO:0000256" key="1">
    <source>
        <dbReference type="SAM" id="MobiDB-lite"/>
    </source>
</evidence>
<organism evidence="2 3">
    <name type="scientific">Kribbella antiqua</name>
    <dbReference type="NCBI Taxonomy" id="2512217"/>
    <lineage>
        <taxon>Bacteria</taxon>
        <taxon>Bacillati</taxon>
        <taxon>Actinomycetota</taxon>
        <taxon>Actinomycetes</taxon>
        <taxon>Propionibacteriales</taxon>
        <taxon>Kribbellaceae</taxon>
        <taxon>Kribbella</taxon>
    </lineage>
</organism>
<evidence type="ECO:0000313" key="2">
    <source>
        <dbReference type="EMBL" id="TCO39041.1"/>
    </source>
</evidence>
<accession>A0A4R2I4C5</accession>
<name>A0A4R2I4C5_9ACTN</name>
<keyword evidence="3" id="KW-1185">Reference proteome</keyword>
<dbReference type="Proteomes" id="UP000295573">
    <property type="component" value="Unassembled WGS sequence"/>
</dbReference>
<feature type="compositionally biased region" description="Polar residues" evidence="1">
    <location>
        <begin position="1"/>
        <end position="10"/>
    </location>
</feature>
<evidence type="ECO:0000313" key="3">
    <source>
        <dbReference type="Proteomes" id="UP000295573"/>
    </source>
</evidence>
<dbReference type="RefSeq" id="WP_199237455.1">
    <property type="nucleotide sequence ID" value="NZ_SLWR01000019.1"/>
</dbReference>
<proteinExistence type="predicted"/>